<comment type="caution">
    <text evidence="3">The sequence shown here is derived from an EMBL/GenBank/DDBJ whole genome shotgun (WGS) entry which is preliminary data.</text>
</comment>
<organism evidence="3 4">
    <name type="scientific">Pseudomonas asuensis</name>
    <dbReference type="NCBI Taxonomy" id="1825787"/>
    <lineage>
        <taxon>Bacteria</taxon>
        <taxon>Pseudomonadati</taxon>
        <taxon>Pseudomonadota</taxon>
        <taxon>Gammaproteobacteria</taxon>
        <taxon>Pseudomonadales</taxon>
        <taxon>Pseudomonadaceae</taxon>
        <taxon>Pseudomonas</taxon>
    </lineage>
</organism>
<gene>
    <name evidence="3" type="ORF">GCM10009425_49050</name>
</gene>
<dbReference type="EMBL" id="BMNW01000045">
    <property type="protein sequence ID" value="GGM32768.1"/>
    <property type="molecule type" value="Genomic_DNA"/>
</dbReference>
<accession>A0ABQ2H4T1</accession>
<dbReference type="SUPFAM" id="SSF52096">
    <property type="entry name" value="ClpP/crotonase"/>
    <property type="match status" value="1"/>
</dbReference>
<dbReference type="Gene3D" id="6.20.330.10">
    <property type="match status" value="1"/>
</dbReference>
<feature type="domain" description="Peptidase S49" evidence="2">
    <location>
        <begin position="5"/>
        <end position="88"/>
    </location>
</feature>
<dbReference type="RefSeq" id="WP_188868746.1">
    <property type="nucleotide sequence ID" value="NZ_BMNW01000045.1"/>
</dbReference>
<evidence type="ECO:0000313" key="4">
    <source>
        <dbReference type="Proteomes" id="UP000616499"/>
    </source>
</evidence>
<sequence length="140" mass="15881">MERRIYTAGTSKSMLDPFSPARDEQVQYWKTVLGATRQKFIADVKQGRGDRLKPTDDMFEGLVWEAGTAKNIGIIDDQLTLEQLVRQLVPDDNGKLKMKNYIPRLNPFADFKKGISLSFQEAQGINTEQGYSSPVRLMLP</sequence>
<evidence type="ECO:0000256" key="1">
    <source>
        <dbReference type="ARBA" id="ARBA00008683"/>
    </source>
</evidence>
<evidence type="ECO:0000313" key="3">
    <source>
        <dbReference type="EMBL" id="GGM32768.1"/>
    </source>
</evidence>
<dbReference type="InterPro" id="IPR029045">
    <property type="entry name" value="ClpP/crotonase-like_dom_sf"/>
</dbReference>
<evidence type="ECO:0000259" key="2">
    <source>
        <dbReference type="Pfam" id="PF01343"/>
    </source>
</evidence>
<comment type="similarity">
    <text evidence="1">Belongs to the peptidase S49 family.</text>
</comment>
<dbReference type="PANTHER" id="PTHR42987:SF8">
    <property type="entry name" value="PROTEINASE"/>
    <property type="match status" value="1"/>
</dbReference>
<dbReference type="Pfam" id="PF01343">
    <property type="entry name" value="Peptidase_S49"/>
    <property type="match status" value="1"/>
</dbReference>
<dbReference type="PANTHER" id="PTHR42987">
    <property type="entry name" value="PEPTIDASE S49"/>
    <property type="match status" value="1"/>
</dbReference>
<keyword evidence="4" id="KW-1185">Reference proteome</keyword>
<dbReference type="Proteomes" id="UP000616499">
    <property type="component" value="Unassembled WGS sequence"/>
</dbReference>
<proteinExistence type="inferred from homology"/>
<name>A0ABQ2H4T1_9PSED</name>
<dbReference type="InterPro" id="IPR002142">
    <property type="entry name" value="Peptidase_S49"/>
</dbReference>
<reference evidence="4" key="1">
    <citation type="journal article" date="2019" name="Int. J. Syst. Evol. Microbiol.">
        <title>The Global Catalogue of Microorganisms (GCM) 10K type strain sequencing project: providing services to taxonomists for standard genome sequencing and annotation.</title>
        <authorList>
            <consortium name="The Broad Institute Genomics Platform"/>
            <consortium name="The Broad Institute Genome Sequencing Center for Infectious Disease"/>
            <person name="Wu L."/>
            <person name="Ma J."/>
        </authorList>
    </citation>
    <scope>NUCLEOTIDE SEQUENCE [LARGE SCALE GENOMIC DNA]</scope>
    <source>
        <strain evidence="4">JCM 13501</strain>
    </source>
</reference>
<protein>
    <recommendedName>
        <fullName evidence="2">Peptidase S49 domain-containing protein</fullName>
    </recommendedName>
</protein>